<evidence type="ECO:0000259" key="2">
    <source>
        <dbReference type="PROSITE" id="PS50164"/>
    </source>
</evidence>
<dbReference type="SUPFAM" id="SSF82771">
    <property type="entry name" value="GIY-YIG endonuclease"/>
    <property type="match status" value="1"/>
</dbReference>
<evidence type="ECO:0000313" key="3">
    <source>
        <dbReference type="EMBL" id="MBM6819277.1"/>
    </source>
</evidence>
<comment type="similarity">
    <text evidence="1">To endonucleases of group I introns of fungi and phage.</text>
</comment>
<protein>
    <submittedName>
        <fullName evidence="3">GIY-YIG nuclease family protein</fullName>
    </submittedName>
</protein>
<organism evidence="3 4">
    <name type="scientific">Clostridium saudiense</name>
    <dbReference type="NCBI Taxonomy" id="1414720"/>
    <lineage>
        <taxon>Bacteria</taxon>
        <taxon>Bacillati</taxon>
        <taxon>Bacillota</taxon>
        <taxon>Clostridia</taxon>
        <taxon>Eubacteriales</taxon>
        <taxon>Clostridiaceae</taxon>
        <taxon>Clostridium</taxon>
    </lineage>
</organism>
<proteinExistence type="predicted"/>
<comment type="caution">
    <text evidence="3">The sequence shown here is derived from an EMBL/GenBank/DDBJ whole genome shotgun (WGS) entry which is preliminary data.</text>
</comment>
<dbReference type="InterPro" id="IPR003611">
    <property type="entry name" value="NUMOD3"/>
</dbReference>
<dbReference type="SUPFAM" id="SSF64496">
    <property type="entry name" value="DNA-binding domain of intron-encoded endonucleases"/>
    <property type="match status" value="1"/>
</dbReference>
<name>A0ABS2FGX0_9CLOT</name>
<evidence type="ECO:0000313" key="4">
    <source>
        <dbReference type="Proteomes" id="UP000767334"/>
    </source>
</evidence>
<gene>
    <name evidence="3" type="ORF">H6A19_08000</name>
</gene>
<dbReference type="Proteomes" id="UP000767334">
    <property type="component" value="Unassembled WGS sequence"/>
</dbReference>
<evidence type="ECO:0000256" key="1">
    <source>
        <dbReference type="ARBA" id="ARBA00010045"/>
    </source>
</evidence>
<feature type="domain" description="GIY-YIG" evidence="2">
    <location>
        <begin position="1"/>
        <end position="85"/>
    </location>
</feature>
<dbReference type="InterPro" id="IPR035901">
    <property type="entry name" value="GIY-YIG_endonuc_sf"/>
</dbReference>
<dbReference type="PROSITE" id="PS50164">
    <property type="entry name" value="GIY_YIG"/>
    <property type="match status" value="1"/>
</dbReference>
<dbReference type="Gene3D" id="3.40.1440.10">
    <property type="entry name" value="GIY-YIG endonuclease"/>
    <property type="match status" value="1"/>
</dbReference>
<dbReference type="Pfam" id="PF01541">
    <property type="entry name" value="GIY-YIG"/>
    <property type="match status" value="1"/>
</dbReference>
<dbReference type="CDD" id="cd10443">
    <property type="entry name" value="GIY-YIG_HE_Tlr8p_PBC-V_like"/>
    <property type="match status" value="1"/>
</dbReference>
<dbReference type="SMART" id="SM00465">
    <property type="entry name" value="GIYc"/>
    <property type="match status" value="1"/>
</dbReference>
<keyword evidence="4" id="KW-1185">Reference proteome</keyword>
<sequence>MIIYKATNIINNKVYIGQTIHPLSVRKSQHERSHEYGYKTAFSNAIRKYGKENFKWEVIYEADAIEELNEKESYYIEYYKSLVTENGYNLKGGGGNNFLTQEVKNKIGEAQLGEKNHMFGKTGKLNPTSKKVINITTNMIFGSASEAARYDKANFSHVCAVCRGLRGSTKGNVYRYLDEDNRIIEPENAASVKAKKVKNIDTGEIFENVIIAEFHYQGYKSGNLSKACTGKNKTFAGFRWQYI</sequence>
<dbReference type="NCBIfam" id="TIGR01453">
    <property type="entry name" value="grpIintron_endo"/>
    <property type="match status" value="1"/>
</dbReference>
<reference evidence="3 4" key="1">
    <citation type="journal article" date="2021" name="Sci. Rep.">
        <title>The distribution of antibiotic resistance genes in chicken gut microbiota commensals.</title>
        <authorList>
            <person name="Juricova H."/>
            <person name="Matiasovicova J."/>
            <person name="Kubasova T."/>
            <person name="Cejkova D."/>
            <person name="Rychlik I."/>
        </authorList>
    </citation>
    <scope>NUCLEOTIDE SEQUENCE [LARGE SCALE GENOMIC DNA]</scope>
    <source>
        <strain evidence="3 4">An435</strain>
    </source>
</reference>
<dbReference type="InterPro" id="IPR000305">
    <property type="entry name" value="GIY-YIG_endonuc"/>
</dbReference>
<dbReference type="EMBL" id="JACJLL010000040">
    <property type="protein sequence ID" value="MBM6819277.1"/>
    <property type="molecule type" value="Genomic_DNA"/>
</dbReference>
<dbReference type="InterPro" id="IPR006350">
    <property type="entry name" value="Intron_endoG1"/>
</dbReference>
<dbReference type="Pfam" id="PF07460">
    <property type="entry name" value="NUMOD3"/>
    <property type="match status" value="1"/>
</dbReference>
<accession>A0ABS2FGX0</accession>
<dbReference type="RefSeq" id="WP_195515785.1">
    <property type="nucleotide sequence ID" value="NZ_JACJLL010000040.1"/>
</dbReference>